<evidence type="ECO:0000313" key="4">
    <source>
        <dbReference type="Proteomes" id="UP001597337"/>
    </source>
</evidence>
<feature type="compositionally biased region" description="Basic and acidic residues" evidence="1">
    <location>
        <begin position="39"/>
        <end position="51"/>
    </location>
</feature>
<dbReference type="Proteomes" id="UP001597337">
    <property type="component" value="Unassembled WGS sequence"/>
</dbReference>
<gene>
    <name evidence="3" type="ORF">ACFSJC_11065</name>
</gene>
<sequence>MSFDALTILGILSAILCGGFLVALVNRNDSGARSAQRLSDSKDGSPVESRS</sequence>
<evidence type="ECO:0000313" key="3">
    <source>
        <dbReference type="EMBL" id="MFD2112381.1"/>
    </source>
</evidence>
<keyword evidence="2" id="KW-0472">Membrane</keyword>
<accession>A0ABW4Y893</accession>
<comment type="caution">
    <text evidence="3">The sequence shown here is derived from an EMBL/GenBank/DDBJ whole genome shotgun (WGS) entry which is preliminary data.</text>
</comment>
<feature type="region of interest" description="Disordered" evidence="1">
    <location>
        <begin position="30"/>
        <end position="51"/>
    </location>
</feature>
<evidence type="ECO:0000256" key="2">
    <source>
        <dbReference type="SAM" id="Phobius"/>
    </source>
</evidence>
<feature type="transmembrane region" description="Helical" evidence="2">
    <location>
        <begin position="6"/>
        <end position="25"/>
    </location>
</feature>
<keyword evidence="2" id="KW-0812">Transmembrane</keyword>
<name>A0ABW4Y893_9GAMM</name>
<evidence type="ECO:0000256" key="1">
    <source>
        <dbReference type="SAM" id="MobiDB-lite"/>
    </source>
</evidence>
<protein>
    <submittedName>
        <fullName evidence="3">Uncharacterized protein</fullName>
    </submittedName>
</protein>
<keyword evidence="2" id="KW-1133">Transmembrane helix</keyword>
<dbReference type="RefSeq" id="WP_386026607.1">
    <property type="nucleotide sequence ID" value="NZ_JBHUHX010000024.1"/>
</dbReference>
<reference evidence="4" key="1">
    <citation type="journal article" date="2019" name="Int. J. Syst. Evol. Microbiol.">
        <title>The Global Catalogue of Microorganisms (GCM) 10K type strain sequencing project: providing services to taxonomists for standard genome sequencing and annotation.</title>
        <authorList>
            <consortium name="The Broad Institute Genomics Platform"/>
            <consortium name="The Broad Institute Genome Sequencing Center for Infectious Disease"/>
            <person name="Wu L."/>
            <person name="Ma J."/>
        </authorList>
    </citation>
    <scope>NUCLEOTIDE SEQUENCE [LARGE SCALE GENOMIC DNA]</scope>
    <source>
        <strain evidence="4">KACC 12597</strain>
    </source>
</reference>
<dbReference type="EMBL" id="JBHUHX010000024">
    <property type="protein sequence ID" value="MFD2112381.1"/>
    <property type="molecule type" value="Genomic_DNA"/>
</dbReference>
<organism evidence="3 4">
    <name type="scientific">Thiorhodococcus fuscus</name>
    <dbReference type="NCBI Taxonomy" id="527200"/>
    <lineage>
        <taxon>Bacteria</taxon>
        <taxon>Pseudomonadati</taxon>
        <taxon>Pseudomonadota</taxon>
        <taxon>Gammaproteobacteria</taxon>
        <taxon>Chromatiales</taxon>
        <taxon>Chromatiaceae</taxon>
        <taxon>Thiorhodococcus</taxon>
    </lineage>
</organism>
<proteinExistence type="predicted"/>
<keyword evidence="4" id="KW-1185">Reference proteome</keyword>